<dbReference type="SMART" id="SM00267">
    <property type="entry name" value="GGDEF"/>
    <property type="match status" value="1"/>
</dbReference>
<dbReference type="GO" id="GO:0071111">
    <property type="term" value="F:cyclic-guanylate-specific phosphodiesterase activity"/>
    <property type="evidence" value="ECO:0007669"/>
    <property type="project" value="InterPro"/>
</dbReference>
<gene>
    <name evidence="8" type="ORF">F9B85_09895</name>
</gene>
<protein>
    <recommendedName>
        <fullName evidence="1">Stage 0 sporulation protein A homolog</fullName>
    </recommendedName>
</protein>
<dbReference type="NCBIfam" id="TIGR00254">
    <property type="entry name" value="GGDEF"/>
    <property type="match status" value="1"/>
</dbReference>
<dbReference type="EMBL" id="WBXO01000007">
    <property type="protein sequence ID" value="KAB2952115.1"/>
    <property type="molecule type" value="Genomic_DNA"/>
</dbReference>
<dbReference type="PROSITE" id="PS50887">
    <property type="entry name" value="GGDEF"/>
    <property type="match status" value="1"/>
</dbReference>
<dbReference type="OrthoDB" id="9805474at2"/>
<dbReference type="InterPro" id="IPR001633">
    <property type="entry name" value="EAL_dom"/>
</dbReference>
<dbReference type="CDD" id="cd17536">
    <property type="entry name" value="REC_YesN-like"/>
    <property type="match status" value="1"/>
</dbReference>
<dbReference type="Pfam" id="PF00563">
    <property type="entry name" value="EAL"/>
    <property type="match status" value="1"/>
</dbReference>
<evidence type="ECO:0000259" key="7">
    <source>
        <dbReference type="PROSITE" id="PS50887"/>
    </source>
</evidence>
<evidence type="ECO:0000313" key="8">
    <source>
        <dbReference type="EMBL" id="KAB2952115.1"/>
    </source>
</evidence>
<feature type="domain" description="EAL" evidence="6">
    <location>
        <begin position="321"/>
        <end position="569"/>
    </location>
</feature>
<comment type="caution">
    <text evidence="8">The sequence shown here is derived from an EMBL/GenBank/DDBJ whole genome shotgun (WGS) entry which is preliminary data.</text>
</comment>
<dbReference type="InterPro" id="IPR011006">
    <property type="entry name" value="CheY-like_superfamily"/>
</dbReference>
<dbReference type="Gene3D" id="3.40.50.2300">
    <property type="match status" value="1"/>
</dbReference>
<evidence type="ECO:0000313" key="9">
    <source>
        <dbReference type="Proteomes" id="UP000468766"/>
    </source>
</evidence>
<evidence type="ECO:0000256" key="4">
    <source>
        <dbReference type="SAM" id="MobiDB-lite"/>
    </source>
</evidence>
<dbReference type="Proteomes" id="UP000468766">
    <property type="component" value="Unassembled WGS sequence"/>
</dbReference>
<evidence type="ECO:0000256" key="2">
    <source>
        <dbReference type="ARBA" id="ARBA00024867"/>
    </source>
</evidence>
<feature type="domain" description="Response regulatory" evidence="5">
    <location>
        <begin position="13"/>
        <end position="129"/>
    </location>
</feature>
<dbReference type="SUPFAM" id="SSF52172">
    <property type="entry name" value="CheY-like"/>
    <property type="match status" value="1"/>
</dbReference>
<dbReference type="InterPro" id="IPR035919">
    <property type="entry name" value="EAL_sf"/>
</dbReference>
<dbReference type="CDD" id="cd01949">
    <property type="entry name" value="GGDEF"/>
    <property type="match status" value="1"/>
</dbReference>
<sequence>MFKELQEKGRKLTILLVEDDENIRIQMERILKRFFHQVFLAQDGEEGLEIFRSKSKEIDIVITDIAMPNMNGLDMVQAMEEYRLNQPVIVISAHNDSDNLLKAISVGVDHFIIKPVNVDKLTKVLHKVILQREKEIKIKKLERLSVDNLTGLPNRFALLQDIEEKSLLALLLLNTDSFKEINNVYGFCNGDKLIKEIANRIEELIKETPFKCYHLQGDEFALLIEKGSNLETDLELYDYCLAQAKSIIKELETVPFEIEDYEIFRNFSIGFAWNDKVNNDESNNKDLLRQADVALYQARTDNKKYAIYDQSHGLANEFKNNIEWMKKIKYAIKEQGITIFYQPIIDNKTGQIAKYECLVRLRDQEGIIHLPNTFLPIAKKTKTYLPLMKEVIRKAFQCFENCQYDFSINLSIEDILNQDMRDFIIKHLDDNIDTAGRLIFEILESEGIDNYEQVIDFITEVKKRGCRISVDDFGSGYSNFYHVLQLDVDYLKLDGKLIKNIHQDRNAKVVVEAIVNFAKKLDIKTVAEFVHCTEVQDWVCQLDVNYSQGFHVGKPESDVHSTSSDIKLPKASS</sequence>
<dbReference type="PANTHER" id="PTHR33121:SF71">
    <property type="entry name" value="OXYGEN SENSOR PROTEIN DOSP"/>
    <property type="match status" value="1"/>
</dbReference>
<dbReference type="PROSITE" id="PS50110">
    <property type="entry name" value="RESPONSE_REGULATORY"/>
    <property type="match status" value="1"/>
</dbReference>
<evidence type="ECO:0000256" key="3">
    <source>
        <dbReference type="PROSITE-ProRule" id="PRU00169"/>
    </source>
</evidence>
<dbReference type="RefSeq" id="WP_151620438.1">
    <property type="nucleotide sequence ID" value="NZ_WBXO01000007.1"/>
</dbReference>
<feature type="modified residue" description="4-aspartylphosphate" evidence="3">
    <location>
        <position position="64"/>
    </location>
</feature>
<dbReference type="PROSITE" id="PS50883">
    <property type="entry name" value="EAL"/>
    <property type="match status" value="1"/>
</dbReference>
<dbReference type="GO" id="GO:0000160">
    <property type="term" value="P:phosphorelay signal transduction system"/>
    <property type="evidence" value="ECO:0007669"/>
    <property type="project" value="InterPro"/>
</dbReference>
<dbReference type="Gene3D" id="3.20.20.450">
    <property type="entry name" value="EAL domain"/>
    <property type="match status" value="1"/>
</dbReference>
<feature type="domain" description="GGDEF" evidence="7">
    <location>
        <begin position="166"/>
        <end position="310"/>
    </location>
</feature>
<dbReference type="SUPFAM" id="SSF141868">
    <property type="entry name" value="EAL domain-like"/>
    <property type="match status" value="1"/>
</dbReference>
<dbReference type="Pfam" id="PF00990">
    <property type="entry name" value="GGDEF"/>
    <property type="match status" value="1"/>
</dbReference>
<organism evidence="8 9">
    <name type="scientific">Heliorestis acidaminivorans</name>
    <dbReference type="NCBI Taxonomy" id="553427"/>
    <lineage>
        <taxon>Bacteria</taxon>
        <taxon>Bacillati</taxon>
        <taxon>Bacillota</taxon>
        <taxon>Clostridia</taxon>
        <taxon>Eubacteriales</taxon>
        <taxon>Heliobacteriaceae</taxon>
        <taxon>Heliorestis</taxon>
    </lineage>
</organism>
<dbReference type="InterPro" id="IPR029787">
    <property type="entry name" value="Nucleotide_cyclase"/>
</dbReference>
<name>A0A6I0EZP0_9FIRM</name>
<dbReference type="AlphaFoldDB" id="A0A6I0EZP0"/>
<dbReference type="InterPro" id="IPR000160">
    <property type="entry name" value="GGDEF_dom"/>
</dbReference>
<keyword evidence="3" id="KW-0597">Phosphoprotein</keyword>
<dbReference type="InterPro" id="IPR043128">
    <property type="entry name" value="Rev_trsase/Diguanyl_cyclase"/>
</dbReference>
<dbReference type="CDD" id="cd01948">
    <property type="entry name" value="EAL"/>
    <property type="match status" value="1"/>
</dbReference>
<dbReference type="InterPro" id="IPR050706">
    <property type="entry name" value="Cyclic-di-GMP_PDE-like"/>
</dbReference>
<dbReference type="Pfam" id="PF00072">
    <property type="entry name" value="Response_reg"/>
    <property type="match status" value="1"/>
</dbReference>
<dbReference type="SMART" id="SM00052">
    <property type="entry name" value="EAL"/>
    <property type="match status" value="1"/>
</dbReference>
<evidence type="ECO:0000259" key="6">
    <source>
        <dbReference type="PROSITE" id="PS50883"/>
    </source>
</evidence>
<dbReference type="PANTHER" id="PTHR33121">
    <property type="entry name" value="CYCLIC DI-GMP PHOSPHODIESTERASE PDEF"/>
    <property type="match status" value="1"/>
</dbReference>
<proteinExistence type="predicted"/>
<evidence type="ECO:0000259" key="5">
    <source>
        <dbReference type="PROSITE" id="PS50110"/>
    </source>
</evidence>
<dbReference type="Gene3D" id="3.30.70.270">
    <property type="match status" value="1"/>
</dbReference>
<feature type="compositionally biased region" description="Polar residues" evidence="4">
    <location>
        <begin position="560"/>
        <end position="573"/>
    </location>
</feature>
<reference evidence="8 9" key="1">
    <citation type="submission" date="2019-10" db="EMBL/GenBank/DDBJ databases">
        <title>Whole-genome sequence of the extremophile Heliorestis acidaminivorans DSM 24790.</title>
        <authorList>
            <person name="Kyndt J.A."/>
            <person name="Meyer T.E."/>
        </authorList>
    </citation>
    <scope>NUCLEOTIDE SEQUENCE [LARGE SCALE GENOMIC DNA]</scope>
    <source>
        <strain evidence="8 9">DSM 24790</strain>
    </source>
</reference>
<comment type="function">
    <text evidence="2">May play the central regulatory role in sporulation. It may be an element of the effector pathway responsible for the activation of sporulation genes in response to nutritional stress. Spo0A may act in concert with spo0H (a sigma factor) to control the expression of some genes that are critical to the sporulation process.</text>
</comment>
<dbReference type="InterPro" id="IPR001789">
    <property type="entry name" value="Sig_transdc_resp-reg_receiver"/>
</dbReference>
<dbReference type="SUPFAM" id="SSF55073">
    <property type="entry name" value="Nucleotide cyclase"/>
    <property type="match status" value="1"/>
</dbReference>
<keyword evidence="9" id="KW-1185">Reference proteome</keyword>
<accession>A0A6I0EZP0</accession>
<dbReference type="SMART" id="SM00448">
    <property type="entry name" value="REC"/>
    <property type="match status" value="1"/>
</dbReference>
<feature type="region of interest" description="Disordered" evidence="4">
    <location>
        <begin position="554"/>
        <end position="573"/>
    </location>
</feature>
<evidence type="ECO:0000256" key="1">
    <source>
        <dbReference type="ARBA" id="ARBA00018672"/>
    </source>
</evidence>